<sequence length="141" mass="15042">MKMKYLINLGAALAMGAASLAVTATPAMARDGWGRGYERGDYYRGDRGYRGYRGDYYRGDRGYRGGYRGNYYRNDYRGYRGGYRCRDNGTGGTIIGAIAGGLLGNEVGRGSSRYGRGDGTTGAIIGAGVGALAGRAIDRNC</sequence>
<feature type="chain" id="PRO_5041202454" evidence="1">
    <location>
        <begin position="30"/>
        <end position="141"/>
    </location>
</feature>
<organism evidence="2 3">
    <name type="scientific">Sphingobium yanoikuyae</name>
    <name type="common">Sphingomonas yanoikuyae</name>
    <dbReference type="NCBI Taxonomy" id="13690"/>
    <lineage>
        <taxon>Bacteria</taxon>
        <taxon>Pseudomonadati</taxon>
        <taxon>Pseudomonadota</taxon>
        <taxon>Alphaproteobacteria</taxon>
        <taxon>Sphingomonadales</taxon>
        <taxon>Sphingomonadaceae</taxon>
        <taxon>Sphingobium</taxon>
    </lineage>
</organism>
<accession>A0AA42WZG0</accession>
<proteinExistence type="predicted"/>
<evidence type="ECO:0000256" key="1">
    <source>
        <dbReference type="SAM" id="SignalP"/>
    </source>
</evidence>
<protein>
    <submittedName>
        <fullName evidence="2">Glycine zipper 2TM domain-containing protein</fullName>
    </submittedName>
</protein>
<evidence type="ECO:0000313" key="3">
    <source>
        <dbReference type="Proteomes" id="UP001162318"/>
    </source>
</evidence>
<dbReference type="EMBL" id="JAOCKX010000027">
    <property type="protein sequence ID" value="MDH2133007.1"/>
    <property type="molecule type" value="Genomic_DNA"/>
</dbReference>
<reference evidence="2" key="1">
    <citation type="submission" date="2022-09" db="EMBL/GenBank/DDBJ databases">
        <title>Intensive care unit water sources are persistently colonized with multi-drug resistant bacteria and are the site of extensive horizontal gene transfer of antibiotic resistance genes.</title>
        <authorList>
            <person name="Diorio-Toth L."/>
        </authorList>
    </citation>
    <scope>NUCLEOTIDE SEQUENCE</scope>
    <source>
        <strain evidence="2">GD03659</strain>
    </source>
</reference>
<dbReference type="Proteomes" id="UP001162318">
    <property type="component" value="Unassembled WGS sequence"/>
</dbReference>
<keyword evidence="1" id="KW-0732">Signal</keyword>
<feature type="signal peptide" evidence="1">
    <location>
        <begin position="1"/>
        <end position="29"/>
    </location>
</feature>
<gene>
    <name evidence="2" type="ORF">N5J77_17900</name>
</gene>
<evidence type="ECO:0000313" key="2">
    <source>
        <dbReference type="EMBL" id="MDH2133007.1"/>
    </source>
</evidence>
<dbReference type="AlphaFoldDB" id="A0AA42WZG0"/>
<comment type="caution">
    <text evidence="2">The sequence shown here is derived from an EMBL/GenBank/DDBJ whole genome shotgun (WGS) entry which is preliminary data.</text>
</comment>
<dbReference type="GO" id="GO:0009279">
    <property type="term" value="C:cell outer membrane"/>
    <property type="evidence" value="ECO:0007669"/>
    <property type="project" value="UniProtKB-SubCell"/>
</dbReference>
<dbReference type="RefSeq" id="WP_279729598.1">
    <property type="nucleotide sequence ID" value="NZ_JAOCKX010000027.1"/>
</dbReference>
<name>A0AA42WZG0_SPHYA</name>